<sequence length="363" mass="40607">MKKRNKVERLNSEIFINAVLNGIGKVIKAQEHLNKINVFPVPDGDTGTNLAMTLKEGASVIKESRGLKLCEAVRRFSEALILGAKGNSGVILSQFFLEFAEYIKGKEYINAREFAEALAYATEKTYEALENPVEGTILTVMKDSSRAALKVSKKEKELIKVILAIYREAQKSLERTPSLLQRLKKSGVVDSGAKGFVLFLEGILEYVREGRVDLPEEIKPVEVKSEYIEQEELEHRYCTEAVVKAEGLESHKLKMLLATFGGSLIVMGAGKLFHIHIHTNWPQKVFELLKDKGEILKKKVDDMLEMNIKRSKGELGIVVDSTADIPLDMAHELDIKVVPLQIIIDGKSYLDGVDIGREEVIEK</sequence>
<evidence type="ECO:0000256" key="1">
    <source>
        <dbReference type="ARBA" id="ARBA00023121"/>
    </source>
</evidence>
<dbReference type="GO" id="GO:0004371">
    <property type="term" value="F:glycerone kinase activity"/>
    <property type="evidence" value="ECO:0007669"/>
    <property type="project" value="InterPro"/>
</dbReference>
<dbReference type="SMART" id="SM01120">
    <property type="entry name" value="Dak2"/>
    <property type="match status" value="1"/>
</dbReference>
<dbReference type="EMBL" id="DRTX01000127">
    <property type="protein sequence ID" value="HHF53205.1"/>
    <property type="molecule type" value="Genomic_DNA"/>
</dbReference>
<dbReference type="AlphaFoldDB" id="A0A7V5LTD9"/>
<dbReference type="PROSITE" id="PS51480">
    <property type="entry name" value="DHAL"/>
    <property type="match status" value="1"/>
</dbReference>
<dbReference type="InterPro" id="IPR048394">
    <property type="entry name" value="FakA-like_M"/>
</dbReference>
<dbReference type="Proteomes" id="UP000886050">
    <property type="component" value="Unassembled WGS sequence"/>
</dbReference>
<dbReference type="Pfam" id="PF02645">
    <property type="entry name" value="DegV"/>
    <property type="match status" value="1"/>
</dbReference>
<gene>
    <name evidence="3" type="ORF">ENL43_02435</name>
</gene>
<proteinExistence type="predicted"/>
<name>A0A7V5LTD9_UNCW3</name>
<dbReference type="PANTHER" id="PTHR33434">
    <property type="entry name" value="DEGV DOMAIN-CONTAINING PROTEIN DR_1986-RELATED"/>
    <property type="match status" value="1"/>
</dbReference>
<feature type="domain" description="DhaL" evidence="2">
    <location>
        <begin position="13"/>
        <end position="205"/>
    </location>
</feature>
<evidence type="ECO:0000313" key="3">
    <source>
        <dbReference type="EMBL" id="HHF53205.1"/>
    </source>
</evidence>
<dbReference type="Pfam" id="PF02734">
    <property type="entry name" value="Dak2"/>
    <property type="match status" value="1"/>
</dbReference>
<dbReference type="InterPro" id="IPR004007">
    <property type="entry name" value="DhaL_dom"/>
</dbReference>
<dbReference type="InterPro" id="IPR050270">
    <property type="entry name" value="DegV_domain_contain"/>
</dbReference>
<keyword evidence="1" id="KW-0446">Lipid-binding</keyword>
<accession>A0A7V5LTD9</accession>
<feature type="non-terminal residue" evidence="3">
    <location>
        <position position="363"/>
    </location>
</feature>
<dbReference type="SUPFAM" id="SSF82549">
    <property type="entry name" value="DAK1/DegV-like"/>
    <property type="match status" value="1"/>
</dbReference>
<protein>
    <submittedName>
        <fullName evidence="3">DAK2 domain-containing protein</fullName>
    </submittedName>
</protein>
<reference evidence="3" key="1">
    <citation type="journal article" date="2020" name="mSystems">
        <title>Genome- and Community-Level Interaction Insights into Carbon Utilization and Element Cycling Functions of Hydrothermarchaeota in Hydrothermal Sediment.</title>
        <authorList>
            <person name="Zhou Z."/>
            <person name="Liu Y."/>
            <person name="Xu W."/>
            <person name="Pan J."/>
            <person name="Luo Z.H."/>
            <person name="Li M."/>
        </authorList>
    </citation>
    <scope>NUCLEOTIDE SEQUENCE [LARGE SCALE GENOMIC DNA]</scope>
    <source>
        <strain evidence="3">HyVt-96</strain>
    </source>
</reference>
<comment type="caution">
    <text evidence="3">The sequence shown here is derived from an EMBL/GenBank/DDBJ whole genome shotgun (WGS) entry which is preliminary data.</text>
</comment>
<dbReference type="SUPFAM" id="SSF101473">
    <property type="entry name" value="DhaL-like"/>
    <property type="match status" value="1"/>
</dbReference>
<dbReference type="PROSITE" id="PS51482">
    <property type="entry name" value="DEGV"/>
    <property type="match status" value="1"/>
</dbReference>
<dbReference type="GO" id="GO:0008289">
    <property type="term" value="F:lipid binding"/>
    <property type="evidence" value="ECO:0007669"/>
    <property type="project" value="UniProtKB-KW"/>
</dbReference>
<dbReference type="PANTHER" id="PTHR33434:SF4">
    <property type="entry name" value="PHOSPHATASE PROTEIN"/>
    <property type="match status" value="1"/>
</dbReference>
<dbReference type="Gene3D" id="3.40.50.10170">
    <property type="match status" value="1"/>
</dbReference>
<dbReference type="InterPro" id="IPR003797">
    <property type="entry name" value="DegV"/>
</dbReference>
<dbReference type="InterPro" id="IPR036117">
    <property type="entry name" value="DhaL_dom_sf"/>
</dbReference>
<dbReference type="GO" id="GO:0006071">
    <property type="term" value="P:glycerol metabolic process"/>
    <property type="evidence" value="ECO:0007669"/>
    <property type="project" value="InterPro"/>
</dbReference>
<dbReference type="Gene3D" id="1.25.40.340">
    <property type="match status" value="1"/>
</dbReference>
<organism evidence="3">
    <name type="scientific">candidate division WOR-3 bacterium</name>
    <dbReference type="NCBI Taxonomy" id="2052148"/>
    <lineage>
        <taxon>Bacteria</taxon>
        <taxon>Bacteria division WOR-3</taxon>
    </lineage>
</organism>
<evidence type="ECO:0000259" key="2">
    <source>
        <dbReference type="PROSITE" id="PS51480"/>
    </source>
</evidence>
<dbReference type="Pfam" id="PF21645">
    <property type="entry name" value="FakA-like_M"/>
    <property type="match status" value="1"/>
</dbReference>